<evidence type="ECO:0000256" key="8">
    <source>
        <dbReference type="ARBA" id="ARBA00023034"/>
    </source>
</evidence>
<reference evidence="11" key="1">
    <citation type="submission" date="2021-12" db="EMBL/GenBank/DDBJ databases">
        <authorList>
            <person name="King R."/>
        </authorList>
    </citation>
    <scope>NUCLEOTIDE SEQUENCE</scope>
</reference>
<dbReference type="PANTHER" id="PTHR11214">
    <property type="entry name" value="BETA-1,3-N-ACETYLGLUCOSAMINYLTRANSFERASE"/>
    <property type="match status" value="1"/>
</dbReference>
<keyword evidence="12" id="KW-1185">Reference proteome</keyword>
<name>A0ABN8L7T5_CHISP</name>
<evidence type="ECO:0000256" key="1">
    <source>
        <dbReference type="ARBA" id="ARBA00004323"/>
    </source>
</evidence>
<keyword evidence="5" id="KW-0812">Transmembrane</keyword>
<proteinExistence type="inferred from homology"/>
<evidence type="ECO:0000256" key="5">
    <source>
        <dbReference type="ARBA" id="ARBA00022692"/>
    </source>
</evidence>
<gene>
    <name evidence="11" type="ORF">CHILSU_LOCUS6529</name>
</gene>
<dbReference type="InterPro" id="IPR002659">
    <property type="entry name" value="Glyco_trans_31"/>
</dbReference>
<sequence>MIRSSLQTQRWNHDLQHLRRSRNLKQYLQNIQLLIEPSSTRCEGAEEVPLLVMVSSPPSHLERRGAIRNTWAKHQPTIFFLGVDGTDRDQVLVDTYIEAKEYGDMVVLDFLEHYDNLTLKTALMLQWSRRRCPTVGALLKTDDDVFLNPWRLKEVLRTHENSPLIGYKLNDSKVHREEHSKWHLPHWLFPRDVIPEYLSGTSYILQGDYIDKILEASYKTPMINLEDVYFTYLVSRSALRLSLSHNRRLSPYKPWITTDCAFWGLASVHSVTPMEIMRAWEKIESLAWRIERGEEVCTYMRYFSSDIFLY</sequence>
<protein>
    <recommendedName>
        <fullName evidence="10">Hexosyltransferase</fullName>
        <ecNumber evidence="10">2.4.1.-</ecNumber>
    </recommendedName>
</protein>
<evidence type="ECO:0000256" key="2">
    <source>
        <dbReference type="ARBA" id="ARBA00008661"/>
    </source>
</evidence>
<evidence type="ECO:0000256" key="3">
    <source>
        <dbReference type="ARBA" id="ARBA00022676"/>
    </source>
</evidence>
<evidence type="ECO:0000313" key="11">
    <source>
        <dbReference type="EMBL" id="CAH2986852.1"/>
    </source>
</evidence>
<organism evidence="11 12">
    <name type="scientific">Chilo suppressalis</name>
    <name type="common">Asiatic rice borer moth</name>
    <dbReference type="NCBI Taxonomy" id="168631"/>
    <lineage>
        <taxon>Eukaryota</taxon>
        <taxon>Metazoa</taxon>
        <taxon>Ecdysozoa</taxon>
        <taxon>Arthropoda</taxon>
        <taxon>Hexapoda</taxon>
        <taxon>Insecta</taxon>
        <taxon>Pterygota</taxon>
        <taxon>Neoptera</taxon>
        <taxon>Endopterygota</taxon>
        <taxon>Lepidoptera</taxon>
        <taxon>Glossata</taxon>
        <taxon>Ditrysia</taxon>
        <taxon>Pyraloidea</taxon>
        <taxon>Crambidae</taxon>
        <taxon>Crambinae</taxon>
        <taxon>Chilo</taxon>
    </lineage>
</organism>
<evidence type="ECO:0000256" key="10">
    <source>
        <dbReference type="RuleBase" id="RU363063"/>
    </source>
</evidence>
<keyword evidence="4" id="KW-0808">Transferase</keyword>
<keyword evidence="3 10" id="KW-0328">Glycosyltransferase</keyword>
<keyword evidence="9" id="KW-0472">Membrane</keyword>
<keyword evidence="8 10" id="KW-0333">Golgi apparatus</keyword>
<comment type="similarity">
    <text evidence="2 10">Belongs to the glycosyltransferase 31 family.</text>
</comment>
<keyword evidence="6" id="KW-0735">Signal-anchor</keyword>
<dbReference type="Pfam" id="PF01762">
    <property type="entry name" value="Galactosyl_T"/>
    <property type="match status" value="1"/>
</dbReference>
<dbReference type="PANTHER" id="PTHR11214:SF314">
    <property type="entry name" value="HEXOSYLTRANSFERASE"/>
    <property type="match status" value="1"/>
</dbReference>
<comment type="subcellular location">
    <subcellularLocation>
        <location evidence="1 10">Golgi apparatus membrane</location>
        <topology evidence="1 10">Single-pass type II membrane protein</topology>
    </subcellularLocation>
</comment>
<dbReference type="Proteomes" id="UP001153292">
    <property type="component" value="Chromosome 22"/>
</dbReference>
<accession>A0ABN8L7T5</accession>
<evidence type="ECO:0000313" key="12">
    <source>
        <dbReference type="Proteomes" id="UP001153292"/>
    </source>
</evidence>
<evidence type="ECO:0000256" key="4">
    <source>
        <dbReference type="ARBA" id="ARBA00022679"/>
    </source>
</evidence>
<evidence type="ECO:0000256" key="7">
    <source>
        <dbReference type="ARBA" id="ARBA00022989"/>
    </source>
</evidence>
<dbReference type="EMBL" id="OU963915">
    <property type="protein sequence ID" value="CAH2986852.1"/>
    <property type="molecule type" value="Genomic_DNA"/>
</dbReference>
<evidence type="ECO:0000256" key="6">
    <source>
        <dbReference type="ARBA" id="ARBA00022968"/>
    </source>
</evidence>
<evidence type="ECO:0000256" key="9">
    <source>
        <dbReference type="ARBA" id="ARBA00023136"/>
    </source>
</evidence>
<dbReference type="Gene3D" id="3.90.550.50">
    <property type="match status" value="1"/>
</dbReference>
<keyword evidence="7" id="KW-1133">Transmembrane helix</keyword>
<dbReference type="EC" id="2.4.1.-" evidence="10"/>